<accession>A0A9X0HJ57</accession>
<sequence length="355" mass="40040">MIALGILLALVLLLVVFGLLFRLQILTSIFSGSYNRPIGLSNRVNAILMLLFLILGGAAFAYSFVDNYDKMNPPIASVHGLHTEKLFWTTMVVIGIVFVITQVALFVYSYRYQYKEGRRAFFFSHNNKIEIIWTVIPAVVMSGLIFGGWKEWTNIMGPAPKDAIEVEIMGKQFNFLVRYPGRDQKLGNINYRLIDATNEFGFDLNDQRGMDDFTAGEVHVPKGHPVLMRIRSRDVLHAVYAPHFRVQMYAVPGMPTKFWFTPTKTTDEMRAQTGNPNFNYEIACNQICGRGHFAMKATIIVDEPEDYIAWYSQQKAFVEQNPDVLADFKQKKAASVEQAQAAAEVPSTVSAKAAL</sequence>
<keyword evidence="9 12" id="KW-1133">Transmembrane helix</keyword>
<evidence type="ECO:0000256" key="7">
    <source>
        <dbReference type="ARBA" id="ARBA00022967"/>
    </source>
</evidence>
<feature type="transmembrane region" description="Helical" evidence="12">
    <location>
        <begin position="85"/>
        <end position="110"/>
    </location>
</feature>
<dbReference type="OrthoDB" id="9781261at2"/>
<feature type="domain" description="Cytochrome oxidase subunit II copper A binding" evidence="13">
    <location>
        <begin position="161"/>
        <end position="313"/>
    </location>
</feature>
<keyword evidence="6 12" id="KW-0812">Transmembrane</keyword>
<dbReference type="GO" id="GO:0042773">
    <property type="term" value="P:ATP synthesis coupled electron transport"/>
    <property type="evidence" value="ECO:0007669"/>
    <property type="project" value="TreeGrafter"/>
</dbReference>
<evidence type="ECO:0000256" key="12">
    <source>
        <dbReference type="SAM" id="Phobius"/>
    </source>
</evidence>
<keyword evidence="16" id="KW-1185">Reference proteome</keyword>
<keyword evidence="10 12" id="KW-0472">Membrane</keyword>
<name>A0A9X0HJ57_SOLP1</name>
<dbReference type="Gene3D" id="2.60.40.420">
    <property type="entry name" value="Cupredoxins - blue copper proteins"/>
    <property type="match status" value="1"/>
</dbReference>
<evidence type="ECO:0000256" key="4">
    <source>
        <dbReference type="ARBA" id="ARBA00022448"/>
    </source>
</evidence>
<organism evidence="15 16">
    <name type="scientific">Solirubrum puertoriconensis</name>
    <dbReference type="NCBI Taxonomy" id="1751427"/>
    <lineage>
        <taxon>Bacteria</taxon>
        <taxon>Pseudomonadati</taxon>
        <taxon>Bacteroidota</taxon>
        <taxon>Cytophagia</taxon>
        <taxon>Cytophagales</taxon>
    </lineage>
</organism>
<evidence type="ECO:0000256" key="9">
    <source>
        <dbReference type="ARBA" id="ARBA00022989"/>
    </source>
</evidence>
<evidence type="ECO:0000313" key="16">
    <source>
        <dbReference type="Proteomes" id="UP000054223"/>
    </source>
</evidence>
<comment type="caution">
    <text evidence="15">The sequence shown here is derived from an EMBL/GenBank/DDBJ whole genome shotgun (WGS) entry which is preliminary data.</text>
</comment>
<dbReference type="SUPFAM" id="SSF49503">
    <property type="entry name" value="Cupredoxins"/>
    <property type="match status" value="1"/>
</dbReference>
<evidence type="ECO:0000256" key="8">
    <source>
        <dbReference type="ARBA" id="ARBA00022982"/>
    </source>
</evidence>
<gene>
    <name evidence="15" type="ORF">ASU33_05720</name>
</gene>
<reference evidence="15 16" key="1">
    <citation type="submission" date="2015-11" db="EMBL/GenBank/DDBJ databases">
        <title>Solirubrum puertoriconensis gen. nov. an environmental bacteria isolated in Puerto Rico.</title>
        <authorList>
            <person name="Cuebas-Irizarry M.F."/>
            <person name="Montalvo-Rodriguez R."/>
        </authorList>
    </citation>
    <scope>NUCLEOTIDE SEQUENCE [LARGE SCALE GENOMIC DNA]</scope>
    <source>
        <strain evidence="15 16">MC1A</strain>
    </source>
</reference>
<evidence type="ECO:0000256" key="10">
    <source>
        <dbReference type="ARBA" id="ARBA00023136"/>
    </source>
</evidence>
<dbReference type="PANTHER" id="PTHR22888">
    <property type="entry name" value="CYTOCHROME C OXIDASE, SUBUNIT II"/>
    <property type="match status" value="1"/>
</dbReference>
<dbReference type="GO" id="GO:0005507">
    <property type="term" value="F:copper ion binding"/>
    <property type="evidence" value="ECO:0007669"/>
    <property type="project" value="InterPro"/>
</dbReference>
<dbReference type="SUPFAM" id="SSF81464">
    <property type="entry name" value="Cytochrome c oxidase subunit II-like, transmembrane region"/>
    <property type="match status" value="1"/>
</dbReference>
<dbReference type="GO" id="GO:0004129">
    <property type="term" value="F:cytochrome-c oxidase activity"/>
    <property type="evidence" value="ECO:0007669"/>
    <property type="project" value="UniProtKB-EC"/>
</dbReference>
<evidence type="ECO:0000256" key="11">
    <source>
        <dbReference type="ARBA" id="ARBA00031389"/>
    </source>
</evidence>
<dbReference type="InterPro" id="IPR002429">
    <property type="entry name" value="CcO_II-like_C"/>
</dbReference>
<evidence type="ECO:0000259" key="13">
    <source>
        <dbReference type="PROSITE" id="PS50857"/>
    </source>
</evidence>
<dbReference type="AlphaFoldDB" id="A0A9X0HJ57"/>
<comment type="similarity">
    <text evidence="2">Belongs to the cytochrome c oxidase subunit 2 family.</text>
</comment>
<evidence type="ECO:0000256" key="5">
    <source>
        <dbReference type="ARBA" id="ARBA00022660"/>
    </source>
</evidence>
<keyword evidence="7" id="KW-1278">Translocase</keyword>
<dbReference type="InterPro" id="IPR045187">
    <property type="entry name" value="CcO_II"/>
</dbReference>
<feature type="transmembrane region" description="Helical" evidence="12">
    <location>
        <begin position="6"/>
        <end position="25"/>
    </location>
</feature>
<dbReference type="EC" id="7.1.1.9" evidence="3"/>
<feature type="transmembrane region" description="Helical" evidence="12">
    <location>
        <begin position="46"/>
        <end position="65"/>
    </location>
</feature>
<dbReference type="InterPro" id="IPR036257">
    <property type="entry name" value="Cyt_c_oxidase_su2_TM_sf"/>
</dbReference>
<comment type="subcellular location">
    <subcellularLocation>
        <location evidence="1">Membrane</location>
        <topology evidence="1">Multi-pass membrane protein</topology>
    </subcellularLocation>
</comment>
<dbReference type="RefSeq" id="WP_059072517.1">
    <property type="nucleotide sequence ID" value="NZ_LNAL01000008.1"/>
</dbReference>
<dbReference type="PROSITE" id="PS50857">
    <property type="entry name" value="COX2_CUA"/>
    <property type="match status" value="1"/>
</dbReference>
<keyword evidence="4" id="KW-0813">Transport</keyword>
<proteinExistence type="inferred from homology"/>
<dbReference type="EMBL" id="LNAL01000008">
    <property type="protein sequence ID" value="KUG06824.1"/>
    <property type="molecule type" value="Genomic_DNA"/>
</dbReference>
<keyword evidence="8" id="KW-0249">Electron transport</keyword>
<evidence type="ECO:0000256" key="2">
    <source>
        <dbReference type="ARBA" id="ARBA00007866"/>
    </source>
</evidence>
<evidence type="ECO:0000256" key="3">
    <source>
        <dbReference type="ARBA" id="ARBA00012949"/>
    </source>
</evidence>
<dbReference type="PROSITE" id="PS50999">
    <property type="entry name" value="COX2_TM"/>
    <property type="match status" value="1"/>
</dbReference>
<feature type="transmembrane region" description="Helical" evidence="12">
    <location>
        <begin position="131"/>
        <end position="149"/>
    </location>
</feature>
<dbReference type="Proteomes" id="UP000054223">
    <property type="component" value="Unassembled WGS sequence"/>
</dbReference>
<dbReference type="Gene3D" id="1.10.287.90">
    <property type="match status" value="1"/>
</dbReference>
<dbReference type="Pfam" id="PF02790">
    <property type="entry name" value="COX2_TM"/>
    <property type="match status" value="1"/>
</dbReference>
<dbReference type="GO" id="GO:0016020">
    <property type="term" value="C:membrane"/>
    <property type="evidence" value="ECO:0007669"/>
    <property type="project" value="UniProtKB-SubCell"/>
</dbReference>
<evidence type="ECO:0000256" key="6">
    <source>
        <dbReference type="ARBA" id="ARBA00022692"/>
    </source>
</evidence>
<feature type="domain" description="Cytochrome oxidase subunit II transmembrane region profile" evidence="14">
    <location>
        <begin position="56"/>
        <end position="159"/>
    </location>
</feature>
<protein>
    <recommendedName>
        <fullName evidence="3">cytochrome-c oxidase</fullName>
        <ecNumber evidence="3">7.1.1.9</ecNumber>
    </recommendedName>
    <alternativeName>
        <fullName evidence="11">Cytochrome c oxidase polypeptide II</fullName>
    </alternativeName>
</protein>
<dbReference type="InterPro" id="IPR008972">
    <property type="entry name" value="Cupredoxin"/>
</dbReference>
<evidence type="ECO:0000259" key="14">
    <source>
        <dbReference type="PROSITE" id="PS50999"/>
    </source>
</evidence>
<evidence type="ECO:0000313" key="15">
    <source>
        <dbReference type="EMBL" id="KUG06824.1"/>
    </source>
</evidence>
<evidence type="ECO:0000256" key="1">
    <source>
        <dbReference type="ARBA" id="ARBA00004141"/>
    </source>
</evidence>
<dbReference type="PANTHER" id="PTHR22888:SF9">
    <property type="entry name" value="CYTOCHROME C OXIDASE SUBUNIT 2"/>
    <property type="match status" value="1"/>
</dbReference>
<keyword evidence="5" id="KW-0679">Respiratory chain</keyword>
<dbReference type="InterPro" id="IPR011759">
    <property type="entry name" value="Cyt_c_oxidase_su2_TM_dom"/>
</dbReference>